<comment type="caution">
    <text evidence="2">The sequence shown here is derived from an EMBL/GenBank/DDBJ whole genome shotgun (WGS) entry which is preliminary data.</text>
</comment>
<sequence length="118" mass="13490">MQQNKVQNWTKSKMQQTEQSRAGKGSAVGGSAEQPARIPEVEAVRFRVEPGSRSTSSLRSERGLESRFAGSRSRGFEVAGLSGRRQEQDRRQDRRSKLSNEQCCRRNFKIRVSGRIYW</sequence>
<proteinExistence type="predicted"/>
<feature type="compositionally biased region" description="Basic and acidic residues" evidence="1">
    <location>
        <begin position="84"/>
        <end position="98"/>
    </location>
</feature>
<dbReference type="AlphaFoldDB" id="A0A218XGK0"/>
<organism evidence="2 3">
    <name type="scientific">Punica granatum</name>
    <name type="common">Pomegranate</name>
    <dbReference type="NCBI Taxonomy" id="22663"/>
    <lineage>
        <taxon>Eukaryota</taxon>
        <taxon>Viridiplantae</taxon>
        <taxon>Streptophyta</taxon>
        <taxon>Embryophyta</taxon>
        <taxon>Tracheophyta</taxon>
        <taxon>Spermatophyta</taxon>
        <taxon>Magnoliopsida</taxon>
        <taxon>eudicotyledons</taxon>
        <taxon>Gunneridae</taxon>
        <taxon>Pentapetalae</taxon>
        <taxon>rosids</taxon>
        <taxon>malvids</taxon>
        <taxon>Myrtales</taxon>
        <taxon>Lythraceae</taxon>
        <taxon>Punica</taxon>
    </lineage>
</organism>
<feature type="region of interest" description="Disordered" evidence="1">
    <location>
        <begin position="1"/>
        <end position="100"/>
    </location>
</feature>
<accession>A0A218XGK0</accession>
<reference evidence="3" key="1">
    <citation type="journal article" date="2017" name="Plant J.">
        <title>The pomegranate (Punica granatum L.) genome and the genomics of punicalagin biosynthesis.</title>
        <authorList>
            <person name="Qin G."/>
            <person name="Xu C."/>
            <person name="Ming R."/>
            <person name="Tang H."/>
            <person name="Guyot R."/>
            <person name="Kramer E.M."/>
            <person name="Hu Y."/>
            <person name="Yi X."/>
            <person name="Qi Y."/>
            <person name="Xu X."/>
            <person name="Gao Z."/>
            <person name="Pan H."/>
            <person name="Jian J."/>
            <person name="Tian Y."/>
            <person name="Yue Z."/>
            <person name="Xu Y."/>
        </authorList>
    </citation>
    <scope>NUCLEOTIDE SEQUENCE [LARGE SCALE GENOMIC DNA]</scope>
    <source>
        <strain evidence="3">cv. Dabenzi</strain>
    </source>
</reference>
<feature type="compositionally biased region" description="Basic and acidic residues" evidence="1">
    <location>
        <begin position="39"/>
        <end position="50"/>
    </location>
</feature>
<gene>
    <name evidence="2" type="ORF">CDL15_Pgr022010</name>
</gene>
<evidence type="ECO:0000313" key="2">
    <source>
        <dbReference type="EMBL" id="OWM84355.1"/>
    </source>
</evidence>
<dbReference type="Proteomes" id="UP000197138">
    <property type="component" value="Unassembled WGS sequence"/>
</dbReference>
<feature type="compositionally biased region" description="Polar residues" evidence="1">
    <location>
        <begin position="1"/>
        <end position="20"/>
    </location>
</feature>
<name>A0A218XGK0_PUNGR</name>
<evidence type="ECO:0000256" key="1">
    <source>
        <dbReference type="SAM" id="MobiDB-lite"/>
    </source>
</evidence>
<protein>
    <submittedName>
        <fullName evidence="2">Uncharacterized protein</fullName>
    </submittedName>
</protein>
<evidence type="ECO:0000313" key="3">
    <source>
        <dbReference type="Proteomes" id="UP000197138"/>
    </source>
</evidence>
<dbReference type="EMBL" id="MTKT01001605">
    <property type="protein sequence ID" value="OWM84355.1"/>
    <property type="molecule type" value="Genomic_DNA"/>
</dbReference>